<accession>A0A1R3VET9</accession>
<dbReference type="PANTHER" id="PTHR43798:SF28">
    <property type="entry name" value="AB HYDROLASE-1 DOMAIN-CONTAINING PROTEIN"/>
    <property type="match status" value="1"/>
</dbReference>
<dbReference type="InterPro" id="IPR000073">
    <property type="entry name" value="AB_hydrolase_1"/>
</dbReference>
<dbReference type="EMBL" id="FTPD01000045">
    <property type="protein sequence ID" value="SIT58392.1"/>
    <property type="molecule type" value="Genomic_DNA"/>
</dbReference>
<sequence>MSEIQARMAAQEPAEGHRGRRFVGKQARERLLAEMPVTERRLELAGIPTAVLEGGDGQPIVLLHGPGEHAAKWMRVIPDLVTTHRVVAPDLPGHGTTDLPDGPLSTDRVLAWLGELIERTCSMPPTLVGQILGGAIAARFASRQSDRLSRLVLVDTLGLGSFQPTPEFGLALTDFMAGPTEETHDRLWRQCAFDLDRMRDRMGESWEWLKAYNLDRARATNLHAAQHSLMTQFGMPAIPPADLMRITVPTTLIWGRHDLATQLAIAESASTRYGWPLHVIENAADDPPIEQPEAFLRALREALETSTGRGNVT</sequence>
<dbReference type="PANTHER" id="PTHR43798">
    <property type="entry name" value="MONOACYLGLYCEROL LIPASE"/>
    <property type="match status" value="1"/>
</dbReference>
<feature type="domain" description="AB hydrolase-1" evidence="2">
    <location>
        <begin position="60"/>
        <end position="297"/>
    </location>
</feature>
<dbReference type="Pfam" id="PF12697">
    <property type="entry name" value="Abhydrolase_6"/>
    <property type="match status" value="1"/>
</dbReference>
<organism evidence="3 4">
    <name type="scientific">Mesorhizobium prunaredense</name>
    <dbReference type="NCBI Taxonomy" id="1631249"/>
    <lineage>
        <taxon>Bacteria</taxon>
        <taxon>Pseudomonadati</taxon>
        <taxon>Pseudomonadota</taxon>
        <taxon>Alphaproteobacteria</taxon>
        <taxon>Hyphomicrobiales</taxon>
        <taxon>Phyllobacteriaceae</taxon>
        <taxon>Mesorhizobium</taxon>
    </lineage>
</organism>
<name>A0A1R3VET9_9HYPH</name>
<dbReference type="InterPro" id="IPR029058">
    <property type="entry name" value="AB_hydrolase_fold"/>
</dbReference>
<dbReference type="RefSeq" id="WP_077381448.1">
    <property type="nucleotide sequence ID" value="NZ_FTPD01000045.1"/>
</dbReference>
<dbReference type="SUPFAM" id="SSF53474">
    <property type="entry name" value="alpha/beta-Hydrolases"/>
    <property type="match status" value="1"/>
</dbReference>
<dbReference type="GO" id="GO:0016020">
    <property type="term" value="C:membrane"/>
    <property type="evidence" value="ECO:0007669"/>
    <property type="project" value="TreeGrafter"/>
</dbReference>
<dbReference type="InterPro" id="IPR050266">
    <property type="entry name" value="AB_hydrolase_sf"/>
</dbReference>
<dbReference type="AlphaFoldDB" id="A0A1R3VET9"/>
<protein>
    <recommendedName>
        <fullName evidence="2">AB hydrolase-1 domain-containing protein</fullName>
    </recommendedName>
</protein>
<reference evidence="4" key="1">
    <citation type="submission" date="2017-01" db="EMBL/GenBank/DDBJ databases">
        <authorList>
            <person name="Brunel B."/>
        </authorList>
    </citation>
    <scope>NUCLEOTIDE SEQUENCE [LARGE SCALE GENOMIC DNA]</scope>
</reference>
<dbReference type="PRINTS" id="PR00111">
    <property type="entry name" value="ABHYDROLASE"/>
</dbReference>
<proteinExistence type="predicted"/>
<feature type="region of interest" description="Disordered" evidence="1">
    <location>
        <begin position="1"/>
        <end position="21"/>
    </location>
</feature>
<evidence type="ECO:0000313" key="4">
    <source>
        <dbReference type="Proteomes" id="UP000188388"/>
    </source>
</evidence>
<evidence type="ECO:0000256" key="1">
    <source>
        <dbReference type="SAM" id="MobiDB-lite"/>
    </source>
</evidence>
<gene>
    <name evidence="3" type="ORF">BQ8794_50494</name>
</gene>
<keyword evidence="4" id="KW-1185">Reference proteome</keyword>
<evidence type="ECO:0000313" key="3">
    <source>
        <dbReference type="EMBL" id="SIT58392.1"/>
    </source>
</evidence>
<evidence type="ECO:0000259" key="2">
    <source>
        <dbReference type="Pfam" id="PF12697"/>
    </source>
</evidence>
<dbReference type="Proteomes" id="UP000188388">
    <property type="component" value="Unassembled WGS sequence"/>
</dbReference>
<dbReference type="STRING" id="1631249.BQ8794_50494"/>
<dbReference type="Gene3D" id="3.40.50.1820">
    <property type="entry name" value="alpha/beta hydrolase"/>
    <property type="match status" value="1"/>
</dbReference>